<comment type="subunit">
    <text evidence="11">This enzyme consists of two polypeptide chains, which are synthesized in precursor form from a single polypeptide.</text>
</comment>
<dbReference type="InterPro" id="IPR029055">
    <property type="entry name" value="Ntn_hydrolases_N"/>
</dbReference>
<keyword evidence="7 11" id="KW-0012">Acyltransferase</keyword>
<dbReference type="PANTHER" id="PTHR43199:SF1">
    <property type="entry name" value="GLUTATHIONE HYDROLASE PROENZYME"/>
    <property type="match status" value="1"/>
</dbReference>
<name>A0A5R8Y2I3_9BACT</name>
<dbReference type="Gene3D" id="3.60.20.40">
    <property type="match status" value="1"/>
</dbReference>
<evidence type="ECO:0000256" key="2">
    <source>
        <dbReference type="ARBA" id="ARBA00001089"/>
    </source>
</evidence>
<sequence>MKGVVAAGDKNSAQAGADILKEGGNAYDAALAVMLAAPICEPLFTSLGGGGFLLGLEKDKKPELYDFFVEVPKKRLSEPEFYPIYVDFGAAIQEFHIGAGSVAIPGLIKGIEKVHKEKCTLPLSKIIEPAVKYAREGIFLSPMQASFVKLLEPIFTSTKSSMDVYGIDDKNLIDETHLFKNPQYADFLEAFAKEGARLFYEGEVASEIEKISKENDGLIYKEDLKNYEVIKRNPIDFKYKDYEIVTNPPPSGGGILIAFTMKLLEQYDLKDFRSFEYVKGLIESFNTTSDFRREHVDEFLHDEKLKDILFNDRLIKNYCTTMHSRLNLWGNTTHLSVIDEKGNAVSVTTTNGEGSGHVIPSSGIMLNNMMGEEDLNPHGWFAWDEGIRLPSMMAPTAVLKDGHPELILGSAGSNRIRSAITSTIINNLEYGMNLNESINSPRIHFEKGVVCVEPELDMAIRNELEKHYKLQYFDSLNIFFGGVQAVNGSLEGGCDSRRGACVIKV</sequence>
<organism evidence="12 13">
    <name type="scientific">Arcobacter arenosus</name>
    <dbReference type="NCBI Taxonomy" id="2576037"/>
    <lineage>
        <taxon>Bacteria</taxon>
        <taxon>Pseudomonadati</taxon>
        <taxon>Campylobacterota</taxon>
        <taxon>Epsilonproteobacteria</taxon>
        <taxon>Campylobacterales</taxon>
        <taxon>Arcobacteraceae</taxon>
        <taxon>Arcobacter</taxon>
    </lineage>
</organism>
<feature type="active site" description="Nucleophile" evidence="9">
    <location>
        <position position="332"/>
    </location>
</feature>
<comment type="caution">
    <text evidence="12">The sequence shown here is derived from an EMBL/GenBank/DDBJ whole genome shotgun (WGS) entry which is preliminary data.</text>
</comment>
<evidence type="ECO:0000256" key="5">
    <source>
        <dbReference type="ARBA" id="ARBA00022801"/>
    </source>
</evidence>
<accession>A0A5R8Y2I3</accession>
<dbReference type="Proteomes" id="UP000308901">
    <property type="component" value="Unassembled WGS sequence"/>
</dbReference>
<evidence type="ECO:0000256" key="9">
    <source>
        <dbReference type="PIRSR" id="PIRSR600101-1"/>
    </source>
</evidence>
<evidence type="ECO:0000256" key="10">
    <source>
        <dbReference type="PIRSR" id="PIRSR600101-2"/>
    </source>
</evidence>
<dbReference type="SUPFAM" id="SSF56235">
    <property type="entry name" value="N-terminal nucleophile aminohydrolases (Ntn hydrolases)"/>
    <property type="match status" value="1"/>
</dbReference>
<gene>
    <name evidence="12" type="primary">ggt</name>
    <name evidence="12" type="ORF">FDK22_06275</name>
</gene>
<dbReference type="EC" id="3.4.19.13" evidence="11"/>
<evidence type="ECO:0000256" key="11">
    <source>
        <dbReference type="RuleBase" id="RU368036"/>
    </source>
</evidence>
<comment type="catalytic activity">
    <reaction evidence="8 11">
        <text>an N-terminal (5-L-glutamyl)-[peptide] + an alpha-amino acid = 5-L-glutamyl amino acid + an N-terminal L-alpha-aminoacyl-[peptide]</text>
        <dbReference type="Rhea" id="RHEA:23904"/>
        <dbReference type="Rhea" id="RHEA-COMP:9780"/>
        <dbReference type="Rhea" id="RHEA-COMP:9795"/>
        <dbReference type="ChEBI" id="CHEBI:77644"/>
        <dbReference type="ChEBI" id="CHEBI:78597"/>
        <dbReference type="ChEBI" id="CHEBI:78599"/>
        <dbReference type="ChEBI" id="CHEBI:78608"/>
        <dbReference type="EC" id="2.3.2.2"/>
    </reaction>
</comment>
<reference evidence="12 13" key="1">
    <citation type="submission" date="2019-05" db="EMBL/GenBank/DDBJ databases">
        <title>Arcobacter sp. nov., isolated from sea sediment.</title>
        <authorList>
            <person name="Kim W."/>
        </authorList>
    </citation>
    <scope>NUCLEOTIDE SEQUENCE [LARGE SCALE GENOMIC DNA]</scope>
    <source>
        <strain evidence="12 13">CAU 1517</strain>
    </source>
</reference>
<dbReference type="Gene3D" id="1.10.246.130">
    <property type="match status" value="1"/>
</dbReference>
<dbReference type="NCBIfam" id="TIGR00066">
    <property type="entry name" value="g_glut_trans"/>
    <property type="match status" value="1"/>
</dbReference>
<dbReference type="OrthoDB" id="5297205at2"/>
<keyword evidence="6 11" id="KW-0865">Zymogen</keyword>
<evidence type="ECO:0000256" key="7">
    <source>
        <dbReference type="ARBA" id="ARBA00023315"/>
    </source>
</evidence>
<evidence type="ECO:0000256" key="6">
    <source>
        <dbReference type="ARBA" id="ARBA00023145"/>
    </source>
</evidence>
<feature type="binding site" evidence="10">
    <location>
        <position position="372"/>
    </location>
    <ligand>
        <name>L-glutamate</name>
        <dbReference type="ChEBI" id="CHEBI:29985"/>
    </ligand>
</feature>
<dbReference type="EC" id="2.3.2.2" evidence="11"/>
<dbReference type="PANTHER" id="PTHR43199">
    <property type="entry name" value="GLUTATHIONE HYDROLASE"/>
    <property type="match status" value="1"/>
</dbReference>
<evidence type="ECO:0000256" key="4">
    <source>
        <dbReference type="ARBA" id="ARBA00022679"/>
    </source>
</evidence>
<dbReference type="GO" id="GO:0006750">
    <property type="term" value="P:glutathione biosynthetic process"/>
    <property type="evidence" value="ECO:0007669"/>
    <property type="project" value="UniProtKB-KW"/>
</dbReference>
<comment type="pathway">
    <text evidence="11">Sulfur metabolism; glutathione metabolism.</text>
</comment>
<protein>
    <recommendedName>
        <fullName evidence="11">Glutathione hydrolase proenzyme</fullName>
        <ecNumber evidence="11">2.3.2.2</ecNumber>
        <ecNumber evidence="11">3.4.19.13</ecNumber>
    </recommendedName>
    <component>
        <recommendedName>
            <fullName evidence="11">Glutathione hydrolase large chain</fullName>
        </recommendedName>
    </component>
    <component>
        <recommendedName>
            <fullName evidence="11">Glutathione hydrolase small chain</fullName>
        </recommendedName>
    </component>
</protein>
<comment type="similarity">
    <text evidence="3 11">Belongs to the gamma-glutamyltransferase family.</text>
</comment>
<dbReference type="InterPro" id="IPR043138">
    <property type="entry name" value="GGT_lsub"/>
</dbReference>
<dbReference type="InterPro" id="IPR000101">
    <property type="entry name" value="GGT_peptidase"/>
</dbReference>
<keyword evidence="11" id="KW-0317">Glutathione biosynthesis</keyword>
<evidence type="ECO:0000256" key="3">
    <source>
        <dbReference type="ARBA" id="ARBA00009381"/>
    </source>
</evidence>
<dbReference type="EMBL" id="VANU01000002">
    <property type="protein sequence ID" value="TLP39473.1"/>
    <property type="molecule type" value="Genomic_DNA"/>
</dbReference>
<dbReference type="AlphaFoldDB" id="A0A5R8Y2I3"/>
<dbReference type="RefSeq" id="WP_138152056.1">
    <property type="nucleotide sequence ID" value="NZ_CBDDKQ010000002.1"/>
</dbReference>
<dbReference type="PRINTS" id="PR01210">
    <property type="entry name" value="GGTRANSPTASE"/>
</dbReference>
<feature type="binding site" evidence="10">
    <location>
        <position position="413"/>
    </location>
    <ligand>
        <name>L-glutamate</name>
        <dbReference type="ChEBI" id="CHEBI:29985"/>
    </ligand>
</feature>
<evidence type="ECO:0000313" key="12">
    <source>
        <dbReference type="EMBL" id="TLP39473.1"/>
    </source>
</evidence>
<comment type="PTM">
    <text evidence="11">Cleaved by autocatalysis into a large and a small subunit.</text>
</comment>
<keyword evidence="5 11" id="KW-0378">Hydrolase</keyword>
<dbReference type="GO" id="GO:0036374">
    <property type="term" value="F:glutathione hydrolase activity"/>
    <property type="evidence" value="ECO:0007669"/>
    <property type="project" value="UniProtKB-UniRule"/>
</dbReference>
<evidence type="ECO:0000313" key="13">
    <source>
        <dbReference type="Proteomes" id="UP000308901"/>
    </source>
</evidence>
<keyword evidence="13" id="KW-1185">Reference proteome</keyword>
<evidence type="ECO:0000256" key="1">
    <source>
        <dbReference type="ARBA" id="ARBA00001049"/>
    </source>
</evidence>
<keyword evidence="4 11" id="KW-0808">Transferase</keyword>
<dbReference type="InterPro" id="IPR051792">
    <property type="entry name" value="GGT_bact"/>
</dbReference>
<dbReference type="GO" id="GO:0103068">
    <property type="term" value="F:leukotriene C4 gamma-glutamyl transferase activity"/>
    <property type="evidence" value="ECO:0007669"/>
    <property type="project" value="UniProtKB-EC"/>
</dbReference>
<comment type="catalytic activity">
    <reaction evidence="2 11">
        <text>glutathione + H2O = L-cysteinylglycine + L-glutamate</text>
        <dbReference type="Rhea" id="RHEA:28807"/>
        <dbReference type="ChEBI" id="CHEBI:15377"/>
        <dbReference type="ChEBI" id="CHEBI:29985"/>
        <dbReference type="ChEBI" id="CHEBI:57925"/>
        <dbReference type="ChEBI" id="CHEBI:61694"/>
        <dbReference type="EC" id="3.4.19.13"/>
    </reaction>
</comment>
<dbReference type="UniPathway" id="UPA00204"/>
<comment type="catalytic activity">
    <reaction evidence="1 11">
        <text>an S-substituted glutathione + H2O = an S-substituted L-cysteinylglycine + L-glutamate</text>
        <dbReference type="Rhea" id="RHEA:59468"/>
        <dbReference type="ChEBI" id="CHEBI:15377"/>
        <dbReference type="ChEBI" id="CHEBI:29985"/>
        <dbReference type="ChEBI" id="CHEBI:90779"/>
        <dbReference type="ChEBI" id="CHEBI:143103"/>
        <dbReference type="EC" id="3.4.19.13"/>
    </reaction>
</comment>
<dbReference type="GO" id="GO:0006751">
    <property type="term" value="P:glutathione catabolic process"/>
    <property type="evidence" value="ECO:0007669"/>
    <property type="project" value="UniProtKB-UniRule"/>
</dbReference>
<evidence type="ECO:0000256" key="8">
    <source>
        <dbReference type="ARBA" id="ARBA00047417"/>
    </source>
</evidence>
<dbReference type="Pfam" id="PF01019">
    <property type="entry name" value="G_glu_transpept"/>
    <property type="match status" value="1"/>
</dbReference>
<dbReference type="InterPro" id="IPR043137">
    <property type="entry name" value="GGT_ssub_C"/>
</dbReference>
<proteinExistence type="inferred from homology"/>